<organism evidence="2 3">
    <name type="scientific">Alloiococcus otitis ATCC 51267</name>
    <dbReference type="NCBI Taxonomy" id="883081"/>
    <lineage>
        <taxon>Bacteria</taxon>
        <taxon>Bacillati</taxon>
        <taxon>Bacillota</taxon>
        <taxon>Bacilli</taxon>
        <taxon>Lactobacillales</taxon>
        <taxon>Carnobacteriaceae</taxon>
        <taxon>Alloiococcus</taxon>
    </lineage>
</organism>
<keyword evidence="1" id="KW-1133">Transmembrane helix</keyword>
<comment type="caution">
    <text evidence="2">The sequence shown here is derived from an EMBL/GenBank/DDBJ whole genome shotgun (WGS) entry which is preliminary data.</text>
</comment>
<evidence type="ECO:0000313" key="3">
    <source>
        <dbReference type="Proteomes" id="UP000009875"/>
    </source>
</evidence>
<feature type="transmembrane region" description="Helical" evidence="1">
    <location>
        <begin position="184"/>
        <end position="208"/>
    </location>
</feature>
<dbReference type="HOGENOM" id="CLU_096027_0_0_9"/>
<evidence type="ECO:0000313" key="2">
    <source>
        <dbReference type="EMBL" id="EKU93671.1"/>
    </source>
</evidence>
<gene>
    <name evidence="2" type="ORF">HMPREF9698_00788</name>
</gene>
<dbReference type="EMBL" id="AGXA01000017">
    <property type="protein sequence ID" value="EKU93671.1"/>
    <property type="molecule type" value="Genomic_DNA"/>
</dbReference>
<dbReference type="Proteomes" id="UP000009875">
    <property type="component" value="Unassembled WGS sequence"/>
</dbReference>
<feature type="transmembrane region" description="Helical" evidence="1">
    <location>
        <begin position="67"/>
        <end position="86"/>
    </location>
</feature>
<keyword evidence="1" id="KW-0472">Membrane</keyword>
<feature type="transmembrane region" description="Helical" evidence="1">
    <location>
        <begin position="107"/>
        <end position="130"/>
    </location>
</feature>
<dbReference type="STRING" id="883081.HMPREF9698_00788"/>
<name>K9ECT4_9LACT</name>
<dbReference type="RefSeq" id="WP_003777586.1">
    <property type="nucleotide sequence ID" value="NZ_JH992958.1"/>
</dbReference>
<evidence type="ECO:0000256" key="1">
    <source>
        <dbReference type="SAM" id="Phobius"/>
    </source>
</evidence>
<proteinExistence type="predicted"/>
<sequence>MTNLYRANLKLSLKRKESFILWVFALLPFILIIVDLFDTQFMQLSAPANSLSFTTFLEAVINVQYETFLPLVALIYLVIVTVGDEVRSGKLLLYKDINRAEIIFAKLFSLLTVYGIYFGLTVVTSLLTYYTHLVNQPYTSGQFFPSEGQEFKNSILIVLATIAMSVICIFLTAFLSLKFNKGLTLLLVSIVMLFSFVSSKLTLTSYIFPNAYPEFFTGSNFWLVLLAILGNLVGISFILSWCNQASFKKIEY</sequence>
<keyword evidence="3" id="KW-1185">Reference proteome</keyword>
<accession>K9ECT4</accession>
<reference evidence="2 3" key="1">
    <citation type="submission" date="2012-09" db="EMBL/GenBank/DDBJ databases">
        <title>The Genome Sequence of Alloiococcus otitis ATCC 51267.</title>
        <authorList>
            <consortium name="The Broad Institute Genome Sequencing Platform"/>
            <person name="Earl A."/>
            <person name="Ward D."/>
            <person name="Feldgarden M."/>
            <person name="Gevers D."/>
            <person name="Huys G."/>
            <person name="Walker B."/>
            <person name="Young S.K."/>
            <person name="Zeng Q."/>
            <person name="Gargeya S."/>
            <person name="Fitzgerald M."/>
            <person name="Haas B."/>
            <person name="Abouelleil A."/>
            <person name="Alvarado L."/>
            <person name="Arachchi H.M."/>
            <person name="Berlin A.M."/>
            <person name="Chapman S.B."/>
            <person name="Goldberg J."/>
            <person name="Griggs A."/>
            <person name="Gujja S."/>
            <person name="Hansen M."/>
            <person name="Howarth C."/>
            <person name="Imamovic A."/>
            <person name="Larimer J."/>
            <person name="McCowen C."/>
            <person name="Montmayeur A."/>
            <person name="Murphy C."/>
            <person name="Neiman D."/>
            <person name="Pearson M."/>
            <person name="Priest M."/>
            <person name="Roberts A."/>
            <person name="Saif S."/>
            <person name="Shea T."/>
            <person name="Sisk P."/>
            <person name="Sykes S."/>
            <person name="Wortman J."/>
            <person name="Nusbaum C."/>
            <person name="Birren B."/>
        </authorList>
    </citation>
    <scope>NUCLEOTIDE SEQUENCE [LARGE SCALE GENOMIC DNA]</scope>
    <source>
        <strain evidence="2 3">ATCC 51267</strain>
    </source>
</reference>
<dbReference type="OrthoDB" id="2136506at2"/>
<feature type="transmembrane region" description="Helical" evidence="1">
    <location>
        <begin position="155"/>
        <end position="177"/>
    </location>
</feature>
<feature type="transmembrane region" description="Helical" evidence="1">
    <location>
        <begin position="20"/>
        <end position="37"/>
    </location>
</feature>
<dbReference type="eggNOG" id="ENOG5032SR2">
    <property type="taxonomic scope" value="Bacteria"/>
</dbReference>
<feature type="transmembrane region" description="Helical" evidence="1">
    <location>
        <begin position="220"/>
        <end position="242"/>
    </location>
</feature>
<keyword evidence="1" id="KW-0812">Transmembrane</keyword>
<protein>
    <submittedName>
        <fullName evidence="2">Uncharacterized protein</fullName>
    </submittedName>
</protein>
<dbReference type="AlphaFoldDB" id="K9ECT4"/>